<evidence type="ECO:0000313" key="7">
    <source>
        <dbReference type="Proteomes" id="UP000186922"/>
    </source>
</evidence>
<dbReference type="Proteomes" id="UP000186922">
    <property type="component" value="Unassembled WGS sequence"/>
</dbReference>
<dbReference type="Pfam" id="PF01428">
    <property type="entry name" value="zf-AN1"/>
    <property type="match status" value="2"/>
</dbReference>
<evidence type="ECO:0000313" key="6">
    <source>
        <dbReference type="EMBL" id="GAU92981.1"/>
    </source>
</evidence>
<evidence type="ECO:0000256" key="1">
    <source>
        <dbReference type="ARBA" id="ARBA00022723"/>
    </source>
</evidence>
<dbReference type="PANTHER" id="PTHR14677:SF20">
    <property type="entry name" value="ZINC FINGER AN1-TYPE CONTAINING 2A-RELATED"/>
    <property type="match status" value="1"/>
</dbReference>
<comment type="caution">
    <text evidence="6">The sequence shown here is derived from an EMBL/GenBank/DDBJ whole genome shotgun (WGS) entry which is preliminary data.</text>
</comment>
<sequence length="247" mass="27129">MAKREDEVLLVGSHCDFPSCNRVDFLPFKCGDCGSTFCLDHRSVISHNCAPDISRVRPADESATLTSLSAFVCDFENCRQKEFNPVKCARCNENFCFTHRHPEDHCCKDLPSSALSANDEGTSRSFDLPPTLNPPVAAPAVKKALTPMALKVNAMKLKMNAVGETNILEANKMYLNIVLLDGSAQPVFVDSEWTFGRASDSVKRILKVNIRTANARLRDPSNNNQIPSDQAIKNVISSGGTLQFYSG</sequence>
<evidence type="ECO:0000256" key="2">
    <source>
        <dbReference type="ARBA" id="ARBA00022771"/>
    </source>
</evidence>
<organism evidence="6 7">
    <name type="scientific">Ramazzottius varieornatus</name>
    <name type="common">Water bear</name>
    <name type="synonym">Tardigrade</name>
    <dbReference type="NCBI Taxonomy" id="947166"/>
    <lineage>
        <taxon>Eukaryota</taxon>
        <taxon>Metazoa</taxon>
        <taxon>Ecdysozoa</taxon>
        <taxon>Tardigrada</taxon>
        <taxon>Eutardigrada</taxon>
        <taxon>Parachela</taxon>
        <taxon>Hypsibioidea</taxon>
        <taxon>Ramazzottiidae</taxon>
        <taxon>Ramazzottius</taxon>
    </lineage>
</organism>
<name>A0A1D1UU42_RAMVA</name>
<dbReference type="PROSITE" id="PS51039">
    <property type="entry name" value="ZF_AN1"/>
    <property type="match status" value="2"/>
</dbReference>
<dbReference type="GO" id="GO:0005737">
    <property type="term" value="C:cytoplasm"/>
    <property type="evidence" value="ECO:0007669"/>
    <property type="project" value="TreeGrafter"/>
</dbReference>
<dbReference type="EMBL" id="BDGG01000002">
    <property type="protein sequence ID" value="GAU92981.1"/>
    <property type="molecule type" value="Genomic_DNA"/>
</dbReference>
<feature type="domain" description="AN1-type" evidence="5">
    <location>
        <begin position="67"/>
        <end position="115"/>
    </location>
</feature>
<dbReference type="STRING" id="947166.A0A1D1UU42"/>
<evidence type="ECO:0000256" key="3">
    <source>
        <dbReference type="ARBA" id="ARBA00022833"/>
    </source>
</evidence>
<evidence type="ECO:0000259" key="5">
    <source>
        <dbReference type="PROSITE" id="PS51039"/>
    </source>
</evidence>
<keyword evidence="2 4" id="KW-0863">Zinc-finger</keyword>
<feature type="domain" description="AN1-type" evidence="5">
    <location>
        <begin position="9"/>
        <end position="57"/>
    </location>
</feature>
<keyword evidence="1" id="KW-0479">Metal-binding</keyword>
<dbReference type="InterPro" id="IPR035896">
    <property type="entry name" value="AN1-like_Znf"/>
</dbReference>
<keyword evidence="7" id="KW-1185">Reference proteome</keyword>
<dbReference type="GO" id="GO:0008270">
    <property type="term" value="F:zinc ion binding"/>
    <property type="evidence" value="ECO:0007669"/>
    <property type="project" value="UniProtKB-KW"/>
</dbReference>
<proteinExistence type="predicted"/>
<dbReference type="AlphaFoldDB" id="A0A1D1UU42"/>
<evidence type="ECO:0000256" key="4">
    <source>
        <dbReference type="PROSITE-ProRule" id="PRU00449"/>
    </source>
</evidence>
<dbReference type="Gene3D" id="4.10.1110.10">
    <property type="entry name" value="AN1-like Zinc finger"/>
    <property type="match status" value="2"/>
</dbReference>
<dbReference type="OrthoDB" id="431929at2759"/>
<keyword evidence="3" id="KW-0862">Zinc</keyword>
<dbReference type="SUPFAM" id="SSF118310">
    <property type="entry name" value="AN1-like Zinc finger"/>
    <property type="match status" value="2"/>
</dbReference>
<accession>A0A1D1UU42</accession>
<reference evidence="6 7" key="1">
    <citation type="journal article" date="2016" name="Nat. Commun.">
        <title>Extremotolerant tardigrade genome and improved radiotolerance of human cultured cells by tardigrade-unique protein.</title>
        <authorList>
            <person name="Hashimoto T."/>
            <person name="Horikawa D.D."/>
            <person name="Saito Y."/>
            <person name="Kuwahara H."/>
            <person name="Kozuka-Hata H."/>
            <person name="Shin-I T."/>
            <person name="Minakuchi Y."/>
            <person name="Ohishi K."/>
            <person name="Motoyama A."/>
            <person name="Aizu T."/>
            <person name="Enomoto A."/>
            <person name="Kondo K."/>
            <person name="Tanaka S."/>
            <person name="Hara Y."/>
            <person name="Koshikawa S."/>
            <person name="Sagara H."/>
            <person name="Miura T."/>
            <person name="Yokobori S."/>
            <person name="Miyagawa K."/>
            <person name="Suzuki Y."/>
            <person name="Kubo T."/>
            <person name="Oyama M."/>
            <person name="Kohara Y."/>
            <person name="Fujiyama A."/>
            <person name="Arakawa K."/>
            <person name="Katayama T."/>
            <person name="Toyoda A."/>
            <person name="Kunieda T."/>
        </authorList>
    </citation>
    <scope>NUCLEOTIDE SEQUENCE [LARGE SCALE GENOMIC DNA]</scope>
    <source>
        <strain evidence="6 7">YOKOZUNA-1</strain>
    </source>
</reference>
<dbReference type="InterPro" id="IPR000058">
    <property type="entry name" value="Znf_AN1"/>
</dbReference>
<gene>
    <name evidence="6" type="primary">RvY_04985-1</name>
    <name evidence="6" type="synonym">RvY_04985.1</name>
    <name evidence="6" type="ORF">RvY_04985</name>
</gene>
<protein>
    <recommendedName>
        <fullName evidence="5">AN1-type domain-containing protein</fullName>
    </recommendedName>
</protein>
<dbReference type="PANTHER" id="PTHR14677">
    <property type="entry name" value="ARSENITE INDUCUBLE RNA ASSOCIATED PROTEIN AIP-1-RELATED"/>
    <property type="match status" value="1"/>
</dbReference>
<dbReference type="SMART" id="SM00154">
    <property type="entry name" value="ZnF_AN1"/>
    <property type="match status" value="2"/>
</dbReference>